<protein>
    <recommendedName>
        <fullName evidence="3">DUF2867 domain-containing protein</fullName>
    </recommendedName>
</protein>
<gene>
    <name evidence="1" type="ORF">SR858_09980</name>
</gene>
<sequence length="179" mass="20821">MSVTTHGLLEHYLPRYTFAHRYKTVVRCGDIGRVYDIARDVDLSRSRVIVLLFRLRGLPCDRWRARAFCAAMHWTELAQRRPAEFLVAYWRGGDGNRIRRIEDAAQFCGALPGATQKAGFTFRFRQIDAKRVEIDTETRVLCIGARNRLSFLGYWLMIKPFSGLVRKEILRLIRLEAES</sequence>
<evidence type="ECO:0000313" key="1">
    <source>
        <dbReference type="EMBL" id="WQH06627.1"/>
    </source>
</evidence>
<name>A0ABZ0Y3L3_9BURK</name>
<reference evidence="1 2" key="1">
    <citation type="submission" date="2023-11" db="EMBL/GenBank/DDBJ databases">
        <title>MicrobeMod: A computational toolkit for identifying prokaryotic methylation and restriction-modification with nanopore sequencing.</title>
        <authorList>
            <person name="Crits-Christoph A."/>
            <person name="Kang S.C."/>
            <person name="Lee H."/>
            <person name="Ostrov N."/>
        </authorList>
    </citation>
    <scope>NUCLEOTIDE SEQUENCE [LARGE SCALE GENOMIC DNA]</scope>
    <source>
        <strain evidence="1 2">ATCC 25935</strain>
    </source>
</reference>
<evidence type="ECO:0008006" key="3">
    <source>
        <dbReference type="Google" id="ProtNLM"/>
    </source>
</evidence>
<keyword evidence="2" id="KW-1185">Reference proteome</keyword>
<accession>A0ABZ0Y3L3</accession>
<evidence type="ECO:0000313" key="2">
    <source>
        <dbReference type="Proteomes" id="UP001326110"/>
    </source>
</evidence>
<dbReference type="EMBL" id="CP140152">
    <property type="protein sequence ID" value="WQH06627.1"/>
    <property type="molecule type" value="Genomic_DNA"/>
</dbReference>
<dbReference type="Proteomes" id="UP001326110">
    <property type="component" value="Chromosome"/>
</dbReference>
<organism evidence="1 2">
    <name type="scientific">Duganella zoogloeoides</name>
    <dbReference type="NCBI Taxonomy" id="75659"/>
    <lineage>
        <taxon>Bacteria</taxon>
        <taxon>Pseudomonadati</taxon>
        <taxon>Pseudomonadota</taxon>
        <taxon>Betaproteobacteria</taxon>
        <taxon>Burkholderiales</taxon>
        <taxon>Oxalobacteraceae</taxon>
        <taxon>Telluria group</taxon>
        <taxon>Duganella</taxon>
    </lineage>
</organism>
<dbReference type="RefSeq" id="WP_019920632.1">
    <property type="nucleotide sequence ID" value="NZ_CP140152.1"/>
</dbReference>
<proteinExistence type="predicted"/>